<evidence type="ECO:0000313" key="2">
    <source>
        <dbReference type="EMBL" id="KDQ57668.1"/>
    </source>
</evidence>
<dbReference type="STRING" id="933084.A0A067PS75"/>
<dbReference type="AlphaFoldDB" id="A0A067PS75"/>
<keyword evidence="3" id="KW-1185">Reference proteome</keyword>
<reference evidence="3" key="1">
    <citation type="journal article" date="2014" name="Proc. Natl. Acad. Sci. U.S.A.">
        <title>Extensive sampling of basidiomycete genomes demonstrates inadequacy of the white-rot/brown-rot paradigm for wood decay fungi.</title>
        <authorList>
            <person name="Riley R."/>
            <person name="Salamov A.A."/>
            <person name="Brown D.W."/>
            <person name="Nagy L.G."/>
            <person name="Floudas D."/>
            <person name="Held B.W."/>
            <person name="Levasseur A."/>
            <person name="Lombard V."/>
            <person name="Morin E."/>
            <person name="Otillar R."/>
            <person name="Lindquist E.A."/>
            <person name="Sun H."/>
            <person name="LaButti K.M."/>
            <person name="Schmutz J."/>
            <person name="Jabbour D."/>
            <person name="Luo H."/>
            <person name="Baker S.E."/>
            <person name="Pisabarro A.G."/>
            <person name="Walton J.D."/>
            <person name="Blanchette R.A."/>
            <person name="Henrissat B."/>
            <person name="Martin F."/>
            <person name="Cullen D."/>
            <person name="Hibbett D.S."/>
            <person name="Grigoriev I.V."/>
        </authorList>
    </citation>
    <scope>NUCLEOTIDE SEQUENCE [LARGE SCALE GENOMIC DNA]</scope>
    <source>
        <strain evidence="3">MUCL 33604</strain>
    </source>
</reference>
<dbReference type="HOGENOM" id="CLU_167733_0_0_1"/>
<feature type="region of interest" description="Disordered" evidence="1">
    <location>
        <begin position="79"/>
        <end position="106"/>
    </location>
</feature>
<gene>
    <name evidence="2" type="ORF">JAAARDRAFT_35357</name>
</gene>
<proteinExistence type="predicted"/>
<sequence>MSYQQGEPNKTSGQYHSVKGTLVETIGNVTGLESWTTSGKEEHAQGEAEYNAAQAKGYVEGTADRLEGKKDAVVGALTGDKQQQASGNIQHDKGQAQQEINSFSSS</sequence>
<evidence type="ECO:0008006" key="4">
    <source>
        <dbReference type="Google" id="ProtNLM"/>
    </source>
</evidence>
<evidence type="ECO:0000256" key="1">
    <source>
        <dbReference type="SAM" id="MobiDB-lite"/>
    </source>
</evidence>
<dbReference type="InterPro" id="IPR036629">
    <property type="entry name" value="YjbJ_sf"/>
</dbReference>
<feature type="compositionally biased region" description="Polar residues" evidence="1">
    <location>
        <begin position="80"/>
        <end position="106"/>
    </location>
</feature>
<dbReference type="PANTHER" id="PTHR40460:SF1">
    <property type="entry name" value="CSBD-LIKE DOMAIN-CONTAINING PROTEIN"/>
    <property type="match status" value="1"/>
</dbReference>
<dbReference type="EMBL" id="KL197719">
    <property type="protein sequence ID" value="KDQ57668.1"/>
    <property type="molecule type" value="Genomic_DNA"/>
</dbReference>
<dbReference type="PANTHER" id="PTHR40460">
    <property type="entry name" value="CHROMOSOME 1, WHOLE GENOME SHOTGUN SEQUENCE"/>
    <property type="match status" value="1"/>
</dbReference>
<name>A0A067PS75_9AGAM</name>
<accession>A0A067PS75</accession>
<protein>
    <recommendedName>
        <fullName evidence="4">CsbD-like domain-containing protein</fullName>
    </recommendedName>
</protein>
<dbReference type="OrthoDB" id="9999611at2759"/>
<evidence type="ECO:0000313" key="3">
    <source>
        <dbReference type="Proteomes" id="UP000027265"/>
    </source>
</evidence>
<organism evidence="2 3">
    <name type="scientific">Jaapia argillacea MUCL 33604</name>
    <dbReference type="NCBI Taxonomy" id="933084"/>
    <lineage>
        <taxon>Eukaryota</taxon>
        <taxon>Fungi</taxon>
        <taxon>Dikarya</taxon>
        <taxon>Basidiomycota</taxon>
        <taxon>Agaricomycotina</taxon>
        <taxon>Agaricomycetes</taxon>
        <taxon>Agaricomycetidae</taxon>
        <taxon>Jaapiales</taxon>
        <taxon>Jaapiaceae</taxon>
        <taxon>Jaapia</taxon>
    </lineage>
</organism>
<dbReference type="Proteomes" id="UP000027265">
    <property type="component" value="Unassembled WGS sequence"/>
</dbReference>
<dbReference type="InParanoid" id="A0A067PS75"/>
<dbReference type="SUPFAM" id="SSF69047">
    <property type="entry name" value="Hypothetical protein YjbJ"/>
    <property type="match status" value="1"/>
</dbReference>